<reference evidence="1 2" key="1">
    <citation type="submission" date="2023-01" db="EMBL/GenBank/DDBJ databases">
        <title>Pseudomonas SA3-5T sp. nov., isolated from tidal flat sediment.</title>
        <authorList>
            <person name="Kim H.S."/>
            <person name="Kim J.-S."/>
            <person name="Suh M.K."/>
            <person name="Eom M.K."/>
            <person name="Lee J.-S."/>
        </authorList>
    </citation>
    <scope>NUCLEOTIDE SEQUENCE [LARGE SCALE GENOMIC DNA]</scope>
    <source>
        <strain evidence="1 2">SA3-5</strain>
    </source>
</reference>
<protein>
    <submittedName>
        <fullName evidence="1">Uncharacterized protein</fullName>
    </submittedName>
</protein>
<dbReference type="Proteomes" id="UP001212042">
    <property type="component" value="Unassembled WGS sequence"/>
</dbReference>
<evidence type="ECO:0000313" key="2">
    <source>
        <dbReference type="Proteomes" id="UP001212042"/>
    </source>
</evidence>
<evidence type="ECO:0000313" key="1">
    <source>
        <dbReference type="EMBL" id="MDA7085890.1"/>
    </source>
</evidence>
<gene>
    <name evidence="1" type="ORF">PH586_05740</name>
</gene>
<sequence length="307" mass="33720">MSLFDQPSSLRSRLAALIQRLGWSGRAPRLILERASRLDLPFTAMPSTRDSICWLEGPPLQRLVELPRDALSGPVQEDKAQAHAVLIQIVEVQQQQLASFDLRLIDGLSSCDPEQTHFTNFEEYAASEACRQVRIISYKDFVKTISQALPRFLAGESISLRQASWHGERIFWGGEQHSAALACAVAYARRRQLEILLPAELSSYRLSSSGLAELQQRYHVLAMPGAAWSDPAFMSLLLDTGLPYARLALLRNPGAPEFLLLPKHSMAATALGEGLRLAGAPDVVRYLQGLAAHTPETVSAQGTASLP</sequence>
<dbReference type="InterPro" id="IPR046507">
    <property type="entry name" value="DUF6685"/>
</dbReference>
<dbReference type="EMBL" id="JAQJZJ010000002">
    <property type="protein sequence ID" value="MDA7085890.1"/>
    <property type="molecule type" value="Genomic_DNA"/>
</dbReference>
<name>A0ABT4XCI0_9PSED</name>
<keyword evidence="2" id="KW-1185">Reference proteome</keyword>
<organism evidence="1 2">
    <name type="scientific">Pseudomonas aestuarii</name>
    <dbReference type="NCBI Taxonomy" id="3018340"/>
    <lineage>
        <taxon>Bacteria</taxon>
        <taxon>Pseudomonadati</taxon>
        <taxon>Pseudomonadota</taxon>
        <taxon>Gammaproteobacteria</taxon>
        <taxon>Pseudomonadales</taxon>
        <taxon>Pseudomonadaceae</taxon>
        <taxon>Pseudomonas</taxon>
    </lineage>
</organism>
<dbReference type="RefSeq" id="WP_271346817.1">
    <property type="nucleotide sequence ID" value="NZ_JAQJZJ010000002.1"/>
</dbReference>
<accession>A0ABT4XCI0</accession>
<dbReference type="Pfam" id="PF20390">
    <property type="entry name" value="DUF6685"/>
    <property type="match status" value="1"/>
</dbReference>
<comment type="caution">
    <text evidence="1">The sequence shown here is derived from an EMBL/GenBank/DDBJ whole genome shotgun (WGS) entry which is preliminary data.</text>
</comment>
<proteinExistence type="predicted"/>